<dbReference type="CDD" id="cd04724">
    <property type="entry name" value="Tryptophan_synthase_alpha"/>
    <property type="match status" value="1"/>
</dbReference>
<evidence type="ECO:0000256" key="3">
    <source>
        <dbReference type="ARBA" id="ARBA00011270"/>
    </source>
</evidence>
<comment type="catalytic activity">
    <reaction evidence="8 9">
        <text>(1S,2R)-1-C-(indol-3-yl)glycerol 3-phosphate + L-serine = D-glyceraldehyde 3-phosphate + L-tryptophan + H2O</text>
        <dbReference type="Rhea" id="RHEA:10532"/>
        <dbReference type="ChEBI" id="CHEBI:15377"/>
        <dbReference type="ChEBI" id="CHEBI:33384"/>
        <dbReference type="ChEBI" id="CHEBI:57912"/>
        <dbReference type="ChEBI" id="CHEBI:58866"/>
        <dbReference type="ChEBI" id="CHEBI:59776"/>
        <dbReference type="EC" id="4.2.1.20"/>
    </reaction>
</comment>
<dbReference type="Proteomes" id="UP000265882">
    <property type="component" value="Unassembled WGS sequence"/>
</dbReference>
<protein>
    <recommendedName>
        <fullName evidence="9">Tryptophan synthase alpha chain</fullName>
        <ecNumber evidence="9">4.2.1.20</ecNumber>
    </recommendedName>
</protein>
<organism evidence="11 12">
    <name type="scientific">Abyssobacteria bacterium (strain SURF_5)</name>
    <dbReference type="NCBI Taxonomy" id="2093360"/>
    <lineage>
        <taxon>Bacteria</taxon>
        <taxon>Pseudomonadati</taxon>
        <taxon>Candidatus Hydrogenedentota</taxon>
        <taxon>Candidatus Abyssobacteria</taxon>
    </lineage>
</organism>
<keyword evidence="7 9" id="KW-0456">Lyase</keyword>
<evidence type="ECO:0000256" key="7">
    <source>
        <dbReference type="ARBA" id="ARBA00023239"/>
    </source>
</evidence>
<comment type="pathway">
    <text evidence="2 9">Amino-acid biosynthesis; L-tryptophan biosynthesis; L-tryptophan from chorismate: step 5/5.</text>
</comment>
<dbReference type="GO" id="GO:0004834">
    <property type="term" value="F:tryptophan synthase activity"/>
    <property type="evidence" value="ECO:0007669"/>
    <property type="project" value="UniProtKB-UniRule"/>
</dbReference>
<dbReference type="InterPro" id="IPR011060">
    <property type="entry name" value="RibuloseP-bd_barrel"/>
</dbReference>
<dbReference type="AlphaFoldDB" id="A0A3A4NX16"/>
<name>A0A3A4NX16_ABYX5</name>
<accession>A0A3A4NX16</accession>
<dbReference type="HAMAP" id="MF_00131">
    <property type="entry name" value="Trp_synth_alpha"/>
    <property type="match status" value="1"/>
</dbReference>
<evidence type="ECO:0000313" key="11">
    <source>
        <dbReference type="EMBL" id="RJP25068.1"/>
    </source>
</evidence>
<gene>
    <name evidence="9" type="primary">trpA</name>
    <name evidence="11" type="ORF">C4520_02825</name>
</gene>
<comment type="subunit">
    <text evidence="3 9">Tetramer of two alpha and two beta chains.</text>
</comment>
<dbReference type="PANTHER" id="PTHR43406:SF1">
    <property type="entry name" value="TRYPTOPHAN SYNTHASE ALPHA CHAIN, CHLOROPLASTIC"/>
    <property type="match status" value="1"/>
</dbReference>
<evidence type="ECO:0000313" key="12">
    <source>
        <dbReference type="Proteomes" id="UP000265882"/>
    </source>
</evidence>
<proteinExistence type="inferred from homology"/>
<reference evidence="11 12" key="1">
    <citation type="journal article" date="2017" name="ISME J.">
        <title>Energy and carbon metabolisms in a deep terrestrial subsurface fluid microbial community.</title>
        <authorList>
            <person name="Momper L."/>
            <person name="Jungbluth S.P."/>
            <person name="Lee M.D."/>
            <person name="Amend J.P."/>
        </authorList>
    </citation>
    <scope>NUCLEOTIDE SEQUENCE [LARGE SCALE GENOMIC DNA]</scope>
    <source>
        <strain evidence="11">SURF_5</strain>
    </source>
</reference>
<evidence type="ECO:0000256" key="8">
    <source>
        <dbReference type="ARBA" id="ARBA00049047"/>
    </source>
</evidence>
<dbReference type="Pfam" id="PF00290">
    <property type="entry name" value="Trp_syntA"/>
    <property type="match status" value="1"/>
</dbReference>
<evidence type="ECO:0000256" key="5">
    <source>
        <dbReference type="ARBA" id="ARBA00022822"/>
    </source>
</evidence>
<dbReference type="EC" id="4.2.1.20" evidence="9"/>
<keyword evidence="6 9" id="KW-0057">Aromatic amino acid biosynthesis</keyword>
<dbReference type="Gene3D" id="3.20.20.70">
    <property type="entry name" value="Aldolase class I"/>
    <property type="match status" value="1"/>
</dbReference>
<dbReference type="InterPro" id="IPR013785">
    <property type="entry name" value="Aldolase_TIM"/>
</dbReference>
<keyword evidence="4 9" id="KW-0028">Amino-acid biosynthesis</keyword>
<evidence type="ECO:0000256" key="1">
    <source>
        <dbReference type="ARBA" id="ARBA00003365"/>
    </source>
</evidence>
<dbReference type="EMBL" id="QZKU01000026">
    <property type="protein sequence ID" value="RJP25068.1"/>
    <property type="molecule type" value="Genomic_DNA"/>
</dbReference>
<dbReference type="PANTHER" id="PTHR43406">
    <property type="entry name" value="TRYPTOPHAN SYNTHASE, ALPHA CHAIN"/>
    <property type="match status" value="1"/>
</dbReference>
<dbReference type="UniPathway" id="UPA00035">
    <property type="reaction ID" value="UER00044"/>
</dbReference>
<evidence type="ECO:0000256" key="10">
    <source>
        <dbReference type="RuleBase" id="RU003662"/>
    </source>
</evidence>
<dbReference type="SUPFAM" id="SSF51366">
    <property type="entry name" value="Ribulose-phoshate binding barrel"/>
    <property type="match status" value="1"/>
</dbReference>
<comment type="similarity">
    <text evidence="9 10">Belongs to the TrpA family.</text>
</comment>
<dbReference type="PROSITE" id="PS00167">
    <property type="entry name" value="TRP_SYNTHASE_ALPHA"/>
    <property type="match status" value="1"/>
</dbReference>
<comment type="function">
    <text evidence="1 9">The alpha subunit is responsible for the aldol cleavage of indoleglycerol phosphate to indole and glyceraldehyde 3-phosphate.</text>
</comment>
<dbReference type="NCBIfam" id="TIGR00262">
    <property type="entry name" value="trpA"/>
    <property type="match status" value="1"/>
</dbReference>
<dbReference type="FunFam" id="3.20.20.70:FF:000037">
    <property type="entry name" value="Tryptophan synthase alpha chain"/>
    <property type="match status" value="1"/>
</dbReference>
<evidence type="ECO:0000256" key="4">
    <source>
        <dbReference type="ARBA" id="ARBA00022605"/>
    </source>
</evidence>
<dbReference type="GO" id="GO:0005829">
    <property type="term" value="C:cytosol"/>
    <property type="evidence" value="ECO:0007669"/>
    <property type="project" value="TreeGrafter"/>
</dbReference>
<keyword evidence="5 9" id="KW-0822">Tryptophan biosynthesis</keyword>
<dbReference type="InterPro" id="IPR002028">
    <property type="entry name" value="Trp_synthase_suA"/>
</dbReference>
<evidence type="ECO:0000256" key="9">
    <source>
        <dbReference type="HAMAP-Rule" id="MF_00131"/>
    </source>
</evidence>
<comment type="caution">
    <text evidence="11">The sequence shown here is derived from an EMBL/GenBank/DDBJ whole genome shotgun (WGS) entry which is preliminary data.</text>
</comment>
<feature type="active site" description="Proton acceptor" evidence="9">
    <location>
        <position position="61"/>
    </location>
</feature>
<feature type="active site" description="Proton acceptor" evidence="9">
    <location>
        <position position="50"/>
    </location>
</feature>
<dbReference type="InterPro" id="IPR018204">
    <property type="entry name" value="Trp_synthase_alpha_AS"/>
</dbReference>
<sequence length="266" mass="28876">MQNRVAQTFEALKRSGRSGFIAYITAGDPTLEATRRLVIEFDRIGVDLVELGIPFSDPLADGAVNQRAAERALHRGTTLKKVLETVKQIRAESQIPIIFFSYFNPIHHLGIETFVAQAADAGVDGALVLDLPPEESKDYKALMDMKDLSTVYLLAPTSTDERIDLISRFSSGFIYYVSREGVTGFQEKMAGGISSMVERIRTRSGMPVAVGFGISNPALAAEVAGYADAVVVGSAIVKKIEENAAAPDLIERVSHFVSQLVKAVKQ</sequence>
<evidence type="ECO:0000256" key="2">
    <source>
        <dbReference type="ARBA" id="ARBA00004733"/>
    </source>
</evidence>
<evidence type="ECO:0000256" key="6">
    <source>
        <dbReference type="ARBA" id="ARBA00023141"/>
    </source>
</evidence>